<proteinExistence type="predicted"/>
<dbReference type="PATRIC" id="fig|82380.10.peg.2352"/>
<protein>
    <submittedName>
        <fullName evidence="1">Uncharacterized protein</fullName>
    </submittedName>
</protein>
<dbReference type="EMBL" id="JYIV01000027">
    <property type="protein sequence ID" value="KJL21322.1"/>
    <property type="molecule type" value="Genomic_DNA"/>
</dbReference>
<accession>A0A0F0KKA4</accession>
<comment type="caution">
    <text evidence="1">The sequence shown here is derived from an EMBL/GenBank/DDBJ whole genome shotgun (WGS) entry which is preliminary data.</text>
</comment>
<gene>
    <name evidence="1" type="ORF">RN51_02337</name>
</gene>
<dbReference type="Proteomes" id="UP000033725">
    <property type="component" value="Unassembled WGS sequence"/>
</dbReference>
<sequence>MTENAPPGLRRIIARIEPGWPELIDVSSGWYPLLDRLDRKLAAIAPGYVVQQIKSKFGSLSFYARASDDVYDYNEVFSDAILAAEWESTRTCEECGAPARTYTIRMWVWALCASHARAKAGEASE</sequence>
<name>A0A0F0KKA4_9MICO</name>
<reference evidence="1 2" key="1">
    <citation type="submission" date="2015-02" db="EMBL/GenBank/DDBJ databases">
        <title>Draft genome sequences of ten Microbacterium spp. with emphasis on heavy metal contaminated environments.</title>
        <authorList>
            <person name="Corretto E."/>
        </authorList>
    </citation>
    <scope>NUCLEOTIDE SEQUENCE [LARGE SCALE GENOMIC DNA]</scope>
    <source>
        <strain evidence="1 2">BEL163</strain>
    </source>
</reference>
<evidence type="ECO:0000313" key="2">
    <source>
        <dbReference type="Proteomes" id="UP000033725"/>
    </source>
</evidence>
<dbReference type="AlphaFoldDB" id="A0A0F0KKA4"/>
<evidence type="ECO:0000313" key="1">
    <source>
        <dbReference type="EMBL" id="KJL21322.1"/>
    </source>
</evidence>
<dbReference type="OrthoDB" id="5346627at2"/>
<dbReference type="RefSeq" id="WP_045264199.1">
    <property type="nucleotide sequence ID" value="NZ_JAPWHQ010000001.1"/>
</dbReference>
<organism evidence="1 2">
    <name type="scientific">Microbacterium oxydans</name>
    <dbReference type="NCBI Taxonomy" id="82380"/>
    <lineage>
        <taxon>Bacteria</taxon>
        <taxon>Bacillati</taxon>
        <taxon>Actinomycetota</taxon>
        <taxon>Actinomycetes</taxon>
        <taxon>Micrococcales</taxon>
        <taxon>Microbacteriaceae</taxon>
        <taxon>Microbacterium</taxon>
    </lineage>
</organism>